<keyword evidence="2" id="KW-1185">Reference proteome</keyword>
<organism evidence="1 2">
    <name type="scientific">Desulfonema limicola</name>
    <dbReference type="NCBI Taxonomy" id="45656"/>
    <lineage>
        <taxon>Bacteria</taxon>
        <taxon>Pseudomonadati</taxon>
        <taxon>Thermodesulfobacteriota</taxon>
        <taxon>Desulfobacteria</taxon>
        <taxon>Desulfobacterales</taxon>
        <taxon>Desulfococcaceae</taxon>
        <taxon>Desulfonema</taxon>
    </lineage>
</organism>
<dbReference type="InterPro" id="IPR013406">
    <property type="entry name" value="CHP02574_addiction_mod"/>
</dbReference>
<gene>
    <name evidence="1" type="ORF">dnl_25240</name>
</gene>
<sequence>MDLTVENIAKKALSLSLSSRAYLAEVLLESIDFEDDFIISQEWLDEIHKRCREIDNQDVKLIDGEKALRNLRKKYEAI</sequence>
<dbReference type="Pfam" id="PF09720">
    <property type="entry name" value="Unstab_antitox"/>
    <property type="match status" value="1"/>
</dbReference>
<dbReference type="RefSeq" id="WP_207691897.1">
    <property type="nucleotide sequence ID" value="NZ_CP061799.1"/>
</dbReference>
<dbReference type="Proteomes" id="UP000663720">
    <property type="component" value="Chromosome"/>
</dbReference>
<dbReference type="AlphaFoldDB" id="A0A975B7R5"/>
<name>A0A975B7R5_9BACT</name>
<accession>A0A975B7R5</accession>
<evidence type="ECO:0000313" key="1">
    <source>
        <dbReference type="EMBL" id="QTA80228.1"/>
    </source>
</evidence>
<dbReference type="EMBL" id="CP061799">
    <property type="protein sequence ID" value="QTA80228.1"/>
    <property type="molecule type" value="Genomic_DNA"/>
</dbReference>
<proteinExistence type="predicted"/>
<protein>
    <submittedName>
        <fullName evidence="1">Addiction module domain-containing protein</fullName>
    </submittedName>
</protein>
<evidence type="ECO:0000313" key="2">
    <source>
        <dbReference type="Proteomes" id="UP000663720"/>
    </source>
</evidence>
<dbReference type="KEGG" id="dli:dnl_25240"/>
<reference evidence="1" key="1">
    <citation type="journal article" date="2021" name="Microb. Physiol.">
        <title>Proteogenomic Insights into the Physiology of Marine, Sulfate-Reducing, Filamentous Desulfonema limicola and Desulfonema magnum.</title>
        <authorList>
            <person name="Schnaars V."/>
            <person name="Wohlbrand L."/>
            <person name="Scheve S."/>
            <person name="Hinrichs C."/>
            <person name="Reinhardt R."/>
            <person name="Rabus R."/>
        </authorList>
    </citation>
    <scope>NUCLEOTIDE SEQUENCE</scope>
    <source>
        <strain evidence="1">5ac10</strain>
    </source>
</reference>